<proteinExistence type="inferred from homology"/>
<dbReference type="GO" id="GO:0005737">
    <property type="term" value="C:cytoplasm"/>
    <property type="evidence" value="ECO:0007669"/>
    <property type="project" value="UniProtKB-ARBA"/>
</dbReference>
<dbReference type="InterPro" id="IPR004127">
    <property type="entry name" value="Prefoldin_subunit_alpha"/>
</dbReference>
<keyword evidence="3" id="KW-1185">Reference proteome</keyword>
<dbReference type="Proteomes" id="UP000386466">
    <property type="component" value="Unassembled WGS sequence"/>
</dbReference>
<gene>
    <name evidence="2" type="ORF">LYPA_23C000947</name>
</gene>
<dbReference type="AlphaFoldDB" id="A0A485PC90"/>
<reference evidence="2 3" key="1">
    <citation type="submission" date="2019-01" db="EMBL/GenBank/DDBJ databases">
        <authorList>
            <person name="Alioto T."/>
            <person name="Alioto T."/>
        </authorList>
    </citation>
    <scope>NUCLEOTIDE SEQUENCE [LARGE SCALE GENOMIC DNA]</scope>
</reference>
<dbReference type="Gene3D" id="1.10.287.370">
    <property type="match status" value="1"/>
</dbReference>
<organism evidence="2 3">
    <name type="scientific">Lynx pardinus</name>
    <name type="common">Iberian lynx</name>
    <name type="synonym">Felis pardina</name>
    <dbReference type="NCBI Taxonomy" id="191816"/>
    <lineage>
        <taxon>Eukaryota</taxon>
        <taxon>Metazoa</taxon>
        <taxon>Chordata</taxon>
        <taxon>Craniata</taxon>
        <taxon>Vertebrata</taxon>
        <taxon>Euteleostomi</taxon>
        <taxon>Mammalia</taxon>
        <taxon>Eutheria</taxon>
        <taxon>Laurasiatheria</taxon>
        <taxon>Carnivora</taxon>
        <taxon>Feliformia</taxon>
        <taxon>Felidae</taxon>
        <taxon>Felinae</taxon>
        <taxon>Lynx</taxon>
    </lineage>
</organism>
<feature type="non-terminal residue" evidence="2">
    <location>
        <position position="1"/>
    </location>
</feature>
<dbReference type="PANTHER" id="PTHR12674:SF2">
    <property type="entry name" value="PREFOLDIN SUBUNIT 5"/>
    <property type="match status" value="1"/>
</dbReference>
<evidence type="ECO:0000313" key="2">
    <source>
        <dbReference type="EMBL" id="VFV41763.1"/>
    </source>
</evidence>
<dbReference type="CDD" id="cd23157">
    <property type="entry name" value="Prefoldin_5"/>
    <property type="match status" value="1"/>
</dbReference>
<sequence length="118" mass="13298">KSSMYVPGKLHDVEHVLINVGTGYYIEKTAEDAKGFFKRKMDFLTKQMEKMQPALQEKHATNQAAMEMMGQKRQQLTALGGNSGYCLRACFRNGTEGPCLRRLGLCGHGFLGSRKRRI</sequence>
<dbReference type="GO" id="GO:0051082">
    <property type="term" value="F:unfolded protein binding"/>
    <property type="evidence" value="ECO:0007669"/>
    <property type="project" value="InterPro"/>
</dbReference>
<accession>A0A485PC90</accession>
<dbReference type="GO" id="GO:0006457">
    <property type="term" value="P:protein folding"/>
    <property type="evidence" value="ECO:0007669"/>
    <property type="project" value="InterPro"/>
</dbReference>
<dbReference type="EMBL" id="CAAGRJ010030903">
    <property type="protein sequence ID" value="VFV41763.1"/>
    <property type="molecule type" value="Genomic_DNA"/>
</dbReference>
<dbReference type="InterPro" id="IPR009053">
    <property type="entry name" value="Prefoldin"/>
</dbReference>
<dbReference type="SUPFAM" id="SSF46579">
    <property type="entry name" value="Prefoldin"/>
    <property type="match status" value="1"/>
</dbReference>
<evidence type="ECO:0000313" key="3">
    <source>
        <dbReference type="Proteomes" id="UP000386466"/>
    </source>
</evidence>
<dbReference type="Pfam" id="PF02996">
    <property type="entry name" value="Prefoldin"/>
    <property type="match status" value="1"/>
</dbReference>
<dbReference type="PANTHER" id="PTHR12674">
    <property type="entry name" value="PREFOLDIN SUBUNIT 5"/>
    <property type="match status" value="1"/>
</dbReference>
<evidence type="ECO:0008006" key="4">
    <source>
        <dbReference type="Google" id="ProtNLM"/>
    </source>
</evidence>
<dbReference type="GO" id="GO:1990114">
    <property type="term" value="P:RNA polymerase II core complex assembly"/>
    <property type="evidence" value="ECO:0007669"/>
    <property type="project" value="TreeGrafter"/>
</dbReference>
<dbReference type="InterPro" id="IPR011599">
    <property type="entry name" value="PFD_alpha_archaea"/>
</dbReference>
<dbReference type="GO" id="GO:1990113">
    <property type="term" value="P:RNA polymerase I assembly"/>
    <property type="evidence" value="ECO:0007669"/>
    <property type="project" value="TreeGrafter"/>
</dbReference>
<comment type="similarity">
    <text evidence="1">Belongs to the prefoldin subunit alpha family.</text>
</comment>
<protein>
    <recommendedName>
        <fullName evidence="4">Prefoldin subunit 5</fullName>
    </recommendedName>
</protein>
<dbReference type="GO" id="GO:0016272">
    <property type="term" value="C:prefoldin complex"/>
    <property type="evidence" value="ECO:0007669"/>
    <property type="project" value="InterPro"/>
</dbReference>
<dbReference type="NCBIfam" id="TIGR00293">
    <property type="entry name" value="prefoldin subunit alpha"/>
    <property type="match status" value="1"/>
</dbReference>
<dbReference type="GO" id="GO:1990115">
    <property type="term" value="P:RNA polymerase III assembly"/>
    <property type="evidence" value="ECO:0007669"/>
    <property type="project" value="TreeGrafter"/>
</dbReference>
<evidence type="ECO:0000256" key="1">
    <source>
        <dbReference type="ARBA" id="ARBA00010048"/>
    </source>
</evidence>
<name>A0A485PC90_LYNPA</name>